<dbReference type="GO" id="GO:0006086">
    <property type="term" value="P:pyruvate decarboxylation to acetyl-CoA"/>
    <property type="evidence" value="ECO:0007669"/>
    <property type="project" value="InterPro"/>
</dbReference>
<dbReference type="EC" id="1.2.4.1" evidence="4 14"/>
<keyword evidence="11 14" id="KW-0786">Thiamine pyrophosphate</keyword>
<dbReference type="InterPro" id="IPR011053">
    <property type="entry name" value="Single_hybrid_motif"/>
</dbReference>
<keyword evidence="18" id="KW-1185">Reference proteome</keyword>
<keyword evidence="7" id="KW-0450">Lipoyl</keyword>
<dbReference type="PROSITE" id="PS00189">
    <property type="entry name" value="LIPOYL"/>
    <property type="match status" value="1"/>
</dbReference>
<evidence type="ECO:0000256" key="4">
    <source>
        <dbReference type="ARBA" id="ARBA00012281"/>
    </source>
</evidence>
<dbReference type="Proteomes" id="UP000247763">
    <property type="component" value="Chromosome"/>
</dbReference>
<comment type="function">
    <text evidence="13">The pyruvate dehydrogenase complex catalyzes the overall conversion of pyruvate to acetyl-CoA and CO(2). It contains multiple copies of three enzymatic components: pyruvate dehydrogenase (E1), dihydrolipoamide acetyltransferase (E2) and lipoamide dehydrogenase (E3).</text>
</comment>
<dbReference type="Pfam" id="PF02779">
    <property type="entry name" value="Transket_pyr"/>
    <property type="match status" value="1"/>
</dbReference>
<keyword evidence="10 14" id="KW-0560">Oxidoreductase</keyword>
<dbReference type="InterPro" id="IPR000089">
    <property type="entry name" value="Biotin_lipoyl"/>
</dbReference>
<gene>
    <name evidence="17" type="ORF">HYN04_06800</name>
</gene>
<evidence type="ECO:0000256" key="7">
    <source>
        <dbReference type="ARBA" id="ARBA00022823"/>
    </source>
</evidence>
<dbReference type="FunFam" id="3.40.50.970:FF:000006">
    <property type="entry name" value="Pyruvate dehydrogenase E1 component subunit beta"/>
    <property type="match status" value="1"/>
</dbReference>
<sequence length="459" mass="48699">MTDILMPALSPTMEEGTLAKWFVKAGDTVRSGDVIAEIETDKATMEVEAVDEGVIEAILVPEGTEAVKVNTPIARLGASAGTGAEAPPPAPPVTLPVTPPAPPPAAPSVTPPAAAMAPEPTHDAPTPPAGTVAGRRTTVRDALRDAMAEEMRRDETVFLMGEEVGQYQGAYKVSRGLLEEFGARRVIDTPITEHGFAGLGVGAAMAGLRPIVEFMTFNFAMQAIDHIINSAAKTLYMSGGQITCPIVFRGPNGAAARVAAQHSQDYSSWYAHVPGLKVVAPYDAADAKGLLKAAIRDPNPVVFLEHEMLYGQEFDVPDDPDWTVPIGQALVRRPGRDVTLTAHSRMVGLALEAAEVLSKQGIEAEVVDLRTLRPLDHATILESVKRTNRIVSVEEGWAPMGVGAEIVALVAAEAFDWLDAPPLRIAQADAPLPYAANLEALALPSVERIVEAALKVCYR</sequence>
<comment type="cofactor">
    <cofactor evidence="2 14">
        <name>thiamine diphosphate</name>
        <dbReference type="ChEBI" id="CHEBI:58937"/>
    </cofactor>
</comment>
<evidence type="ECO:0000256" key="9">
    <source>
        <dbReference type="ARBA" id="ARBA00022958"/>
    </source>
</evidence>
<evidence type="ECO:0000256" key="14">
    <source>
        <dbReference type="RuleBase" id="RU364074"/>
    </source>
</evidence>
<evidence type="ECO:0000256" key="5">
    <source>
        <dbReference type="ARBA" id="ARBA00016138"/>
    </source>
</evidence>
<keyword evidence="9" id="KW-0630">Potassium</keyword>
<evidence type="ECO:0000313" key="17">
    <source>
        <dbReference type="EMBL" id="AWM77498.1"/>
    </source>
</evidence>
<comment type="subunit">
    <text evidence="3">Heterodimer of an alpha and a beta chain.</text>
</comment>
<keyword evidence="12 14" id="KW-0670">Pyruvate</keyword>
<dbReference type="GO" id="GO:0046872">
    <property type="term" value="F:metal ion binding"/>
    <property type="evidence" value="ECO:0007669"/>
    <property type="project" value="UniProtKB-KW"/>
</dbReference>
<evidence type="ECO:0000256" key="3">
    <source>
        <dbReference type="ARBA" id="ARBA00011870"/>
    </source>
</evidence>
<dbReference type="InterPro" id="IPR029061">
    <property type="entry name" value="THDP-binding"/>
</dbReference>
<comment type="cofactor">
    <cofactor evidence="1">
        <name>(R)-lipoate</name>
        <dbReference type="ChEBI" id="CHEBI:83088"/>
    </cofactor>
</comment>
<dbReference type="KEGG" id="phb:HYN04_06800"/>
<accession>A0A2Z3I172</accession>
<dbReference type="PANTHER" id="PTHR11624">
    <property type="entry name" value="DEHYDROGENASE RELATED"/>
    <property type="match status" value="1"/>
</dbReference>
<dbReference type="NCBIfam" id="NF008854">
    <property type="entry name" value="PRK11892.1"/>
    <property type="match status" value="1"/>
</dbReference>
<dbReference type="SUPFAM" id="SSF51230">
    <property type="entry name" value="Single hybrid motif"/>
    <property type="match status" value="1"/>
</dbReference>
<dbReference type="Gene3D" id="3.40.50.920">
    <property type="match status" value="1"/>
</dbReference>
<dbReference type="SUPFAM" id="SSF52922">
    <property type="entry name" value="TK C-terminal domain-like"/>
    <property type="match status" value="1"/>
</dbReference>
<dbReference type="RefSeq" id="WP_110450065.1">
    <property type="nucleotide sequence ID" value="NZ_CP029479.1"/>
</dbReference>
<evidence type="ECO:0000313" key="18">
    <source>
        <dbReference type="Proteomes" id="UP000247763"/>
    </source>
</evidence>
<dbReference type="FunFam" id="3.40.50.920:FF:000001">
    <property type="entry name" value="Pyruvate dehydrogenase E1 beta subunit"/>
    <property type="match status" value="1"/>
</dbReference>
<reference evidence="18" key="1">
    <citation type="submission" date="2018-05" db="EMBL/GenBank/DDBJ databases">
        <title>Genome sequencing of Phenylobacterium sp. HYN0004.</title>
        <authorList>
            <person name="Yi H."/>
            <person name="Baek C."/>
        </authorList>
    </citation>
    <scope>NUCLEOTIDE SEQUENCE [LARGE SCALE GENOMIC DNA]</scope>
    <source>
        <strain evidence="18">HYN0004</strain>
    </source>
</reference>
<organism evidence="17 18">
    <name type="scientific">Phenylobacterium parvum</name>
    <dbReference type="NCBI Taxonomy" id="2201350"/>
    <lineage>
        <taxon>Bacteria</taxon>
        <taxon>Pseudomonadati</taxon>
        <taxon>Pseudomonadota</taxon>
        <taxon>Alphaproteobacteria</taxon>
        <taxon>Caulobacterales</taxon>
        <taxon>Caulobacteraceae</taxon>
        <taxon>Phenylobacterium</taxon>
    </lineage>
</organism>
<dbReference type="InterPro" id="IPR003016">
    <property type="entry name" value="2-oxoA_DH_lipoyl-BS"/>
</dbReference>
<dbReference type="CDD" id="cd07036">
    <property type="entry name" value="TPP_PYR_E1-PDHc-beta_like"/>
    <property type="match status" value="1"/>
</dbReference>
<dbReference type="InterPro" id="IPR033248">
    <property type="entry name" value="Transketolase_C"/>
</dbReference>
<proteinExistence type="predicted"/>
<dbReference type="NCBIfam" id="NF006667">
    <property type="entry name" value="PRK09212.1"/>
    <property type="match status" value="1"/>
</dbReference>
<name>A0A2Z3I172_9CAUL</name>
<dbReference type="Gene3D" id="2.40.50.100">
    <property type="match status" value="1"/>
</dbReference>
<evidence type="ECO:0000259" key="16">
    <source>
        <dbReference type="PROSITE" id="PS50968"/>
    </source>
</evidence>
<protein>
    <recommendedName>
        <fullName evidence="5 14">Pyruvate dehydrogenase E1 component subunit beta</fullName>
        <ecNumber evidence="4 14">1.2.4.1</ecNumber>
    </recommendedName>
</protein>
<dbReference type="PROSITE" id="PS50968">
    <property type="entry name" value="BIOTINYL_LIPOYL"/>
    <property type="match status" value="1"/>
</dbReference>
<dbReference type="PANTHER" id="PTHR11624:SF96">
    <property type="entry name" value="PYRUVATE DEHYDROGENASE E1 COMPONENT SUBUNIT BETA, MITOCHONDRIAL"/>
    <property type="match status" value="1"/>
</dbReference>
<dbReference type="GO" id="GO:0004739">
    <property type="term" value="F:pyruvate dehydrogenase (acetyl-transferring) activity"/>
    <property type="evidence" value="ECO:0007669"/>
    <property type="project" value="UniProtKB-UniRule"/>
</dbReference>
<dbReference type="EMBL" id="CP029479">
    <property type="protein sequence ID" value="AWM77498.1"/>
    <property type="molecule type" value="Genomic_DNA"/>
</dbReference>
<dbReference type="Pfam" id="PF00364">
    <property type="entry name" value="Biotin_lipoyl"/>
    <property type="match status" value="1"/>
</dbReference>
<dbReference type="InterPro" id="IPR027110">
    <property type="entry name" value="PDHB_mito-type"/>
</dbReference>
<comment type="catalytic activity">
    <reaction evidence="14">
        <text>N(6)-[(R)-lipoyl]-L-lysyl-[protein] + pyruvate + H(+) = N(6)-[(R)-S(8)-acetyldihydrolipoyl]-L-lysyl-[protein] + CO2</text>
        <dbReference type="Rhea" id="RHEA:19189"/>
        <dbReference type="Rhea" id="RHEA-COMP:10474"/>
        <dbReference type="Rhea" id="RHEA-COMP:10478"/>
        <dbReference type="ChEBI" id="CHEBI:15361"/>
        <dbReference type="ChEBI" id="CHEBI:15378"/>
        <dbReference type="ChEBI" id="CHEBI:16526"/>
        <dbReference type="ChEBI" id="CHEBI:83099"/>
        <dbReference type="ChEBI" id="CHEBI:83111"/>
        <dbReference type="EC" id="1.2.4.1"/>
    </reaction>
</comment>
<evidence type="ECO:0000256" key="13">
    <source>
        <dbReference type="ARBA" id="ARBA00025211"/>
    </source>
</evidence>
<evidence type="ECO:0000256" key="12">
    <source>
        <dbReference type="ARBA" id="ARBA00023317"/>
    </source>
</evidence>
<feature type="domain" description="Lipoyl-binding" evidence="16">
    <location>
        <begin position="1"/>
        <end position="77"/>
    </location>
</feature>
<evidence type="ECO:0000256" key="6">
    <source>
        <dbReference type="ARBA" id="ARBA00022723"/>
    </source>
</evidence>
<dbReference type="InterPro" id="IPR005475">
    <property type="entry name" value="Transketolase-like_Pyr-bd"/>
</dbReference>
<dbReference type="Pfam" id="PF02780">
    <property type="entry name" value="Transketolase_C"/>
    <property type="match status" value="1"/>
</dbReference>
<evidence type="ECO:0000256" key="8">
    <source>
        <dbReference type="ARBA" id="ARBA00022946"/>
    </source>
</evidence>
<feature type="compositionally biased region" description="Pro residues" evidence="15">
    <location>
        <begin position="86"/>
        <end position="110"/>
    </location>
</feature>
<dbReference type="FunFam" id="2.40.50.100:FF:000010">
    <property type="entry name" value="Acetyltransferase component of pyruvate dehydrogenase complex"/>
    <property type="match status" value="1"/>
</dbReference>
<evidence type="ECO:0000256" key="1">
    <source>
        <dbReference type="ARBA" id="ARBA00001938"/>
    </source>
</evidence>
<dbReference type="CDD" id="cd06849">
    <property type="entry name" value="lipoyl_domain"/>
    <property type="match status" value="1"/>
</dbReference>
<evidence type="ECO:0000256" key="2">
    <source>
        <dbReference type="ARBA" id="ARBA00001964"/>
    </source>
</evidence>
<evidence type="ECO:0000256" key="11">
    <source>
        <dbReference type="ARBA" id="ARBA00023052"/>
    </source>
</evidence>
<keyword evidence="8" id="KW-0809">Transit peptide</keyword>
<evidence type="ECO:0000256" key="15">
    <source>
        <dbReference type="SAM" id="MobiDB-lite"/>
    </source>
</evidence>
<dbReference type="OrthoDB" id="9780894at2"/>
<keyword evidence="6" id="KW-0479">Metal-binding</keyword>
<evidence type="ECO:0000256" key="10">
    <source>
        <dbReference type="ARBA" id="ARBA00023002"/>
    </source>
</evidence>
<dbReference type="AlphaFoldDB" id="A0A2Z3I172"/>
<feature type="region of interest" description="Disordered" evidence="15">
    <location>
        <begin position="79"/>
        <end position="137"/>
    </location>
</feature>
<comment type="function">
    <text evidence="14">The pyruvate dehydrogenase complex catalyzes the overall conversion of pyruvate to acetyl-CoA and CO2.</text>
</comment>
<dbReference type="SMART" id="SM00861">
    <property type="entry name" value="Transket_pyr"/>
    <property type="match status" value="1"/>
</dbReference>
<dbReference type="SUPFAM" id="SSF52518">
    <property type="entry name" value="Thiamin diphosphate-binding fold (THDP-binding)"/>
    <property type="match status" value="1"/>
</dbReference>
<dbReference type="Gene3D" id="3.40.50.970">
    <property type="match status" value="1"/>
</dbReference>
<dbReference type="InterPro" id="IPR009014">
    <property type="entry name" value="Transketo_C/PFOR_II"/>
</dbReference>